<proteinExistence type="predicted"/>
<dbReference type="KEGG" id="tet:TTHERM_00825320"/>
<dbReference type="RefSeq" id="XP_001031400.1">
    <property type="nucleotide sequence ID" value="XM_001031400.2"/>
</dbReference>
<sequence>MGKICSLVVSLFVIALLFVGSFLLNQQKYNIMEPFEDYIKFNKFVRDANDLNYFLHGYFIFTDQNNFESIDKQLENSNITRPKITDYYVEKIKNSINEQDSDQFFKCDRFRTVILELDTDKINDLFNTLNYDFNSTKNATEQKIAQKLFQFSNQTAVALSSADEKAFDIFTYEIESKSYQQWIVVVLVFSVLFLLIFQCAFVPITYDVYRDRNKKSRRKEARMSKETFYIHLILHVITNIIIIVFIILFYNTVNDFYDKTGRNSFDLLKYTKKYYFSLRALQSEDLIHVFNTTDGQKPTNITTNKSSFTDSIKYLQNSGQLKIKFPYLKELHQKYLYNVKCSDQIISENEISFSLCEKYSKNNHEEKLNLRYQSPTKVNSLNNIIYEEIFEENLIFDHFQIEYCHDIIRQVKDIMEEYISTIQESVLLFLFQFFVCIGFLFIFWVPFFKDKSSYKKEARRFEMVNQI</sequence>
<protein>
    <submittedName>
        <fullName evidence="2">Transmembrane protein, putative</fullName>
    </submittedName>
</protein>
<dbReference type="GeneID" id="7830914"/>
<reference evidence="3" key="1">
    <citation type="journal article" date="2006" name="PLoS Biol.">
        <title>Macronuclear genome sequence of the ciliate Tetrahymena thermophila, a model eukaryote.</title>
        <authorList>
            <person name="Eisen J.A."/>
            <person name="Coyne R.S."/>
            <person name="Wu M."/>
            <person name="Wu D."/>
            <person name="Thiagarajan M."/>
            <person name="Wortman J.R."/>
            <person name="Badger J.H."/>
            <person name="Ren Q."/>
            <person name="Amedeo P."/>
            <person name="Jones K.M."/>
            <person name="Tallon L.J."/>
            <person name="Delcher A.L."/>
            <person name="Salzberg S.L."/>
            <person name="Silva J.C."/>
            <person name="Haas B.J."/>
            <person name="Majoros W.H."/>
            <person name="Farzad M."/>
            <person name="Carlton J.M."/>
            <person name="Smith R.K. Jr."/>
            <person name="Garg J."/>
            <person name="Pearlman R.E."/>
            <person name="Karrer K.M."/>
            <person name="Sun L."/>
            <person name="Manning G."/>
            <person name="Elde N.C."/>
            <person name="Turkewitz A.P."/>
            <person name="Asai D.J."/>
            <person name="Wilkes D.E."/>
            <person name="Wang Y."/>
            <person name="Cai H."/>
            <person name="Collins K."/>
            <person name="Stewart B.A."/>
            <person name="Lee S.R."/>
            <person name="Wilamowska K."/>
            <person name="Weinberg Z."/>
            <person name="Ruzzo W.L."/>
            <person name="Wloga D."/>
            <person name="Gaertig J."/>
            <person name="Frankel J."/>
            <person name="Tsao C.-C."/>
            <person name="Gorovsky M.A."/>
            <person name="Keeling P.J."/>
            <person name="Waller R.F."/>
            <person name="Patron N.J."/>
            <person name="Cherry J.M."/>
            <person name="Stover N.A."/>
            <person name="Krieger C.J."/>
            <person name="del Toro C."/>
            <person name="Ryder H.F."/>
            <person name="Williamson S.C."/>
            <person name="Barbeau R.A."/>
            <person name="Hamilton E.P."/>
            <person name="Orias E."/>
        </authorList>
    </citation>
    <scope>NUCLEOTIDE SEQUENCE [LARGE SCALE GENOMIC DNA]</scope>
    <source>
        <strain evidence="3">SB210</strain>
    </source>
</reference>
<keyword evidence="1 2" id="KW-0812">Transmembrane</keyword>
<dbReference type="InParanoid" id="I7MF97"/>
<dbReference type="Proteomes" id="UP000009168">
    <property type="component" value="Unassembled WGS sequence"/>
</dbReference>
<evidence type="ECO:0000313" key="2">
    <source>
        <dbReference type="EMBL" id="EAR83737.1"/>
    </source>
</evidence>
<dbReference type="HOGENOM" id="CLU_585949_0_0_1"/>
<feature type="transmembrane region" description="Helical" evidence="1">
    <location>
        <begin position="182"/>
        <end position="206"/>
    </location>
</feature>
<name>I7MF97_TETTS</name>
<feature type="transmembrane region" description="Helical" evidence="1">
    <location>
        <begin position="426"/>
        <end position="447"/>
    </location>
</feature>
<dbReference type="AlphaFoldDB" id="I7MF97"/>
<dbReference type="EMBL" id="GG662507">
    <property type="protein sequence ID" value="EAR83737.1"/>
    <property type="molecule type" value="Genomic_DNA"/>
</dbReference>
<keyword evidence="3" id="KW-1185">Reference proteome</keyword>
<accession>I7MF97</accession>
<feature type="transmembrane region" description="Helical" evidence="1">
    <location>
        <begin position="227"/>
        <end position="250"/>
    </location>
</feature>
<keyword evidence="1" id="KW-1133">Transmembrane helix</keyword>
<evidence type="ECO:0000313" key="3">
    <source>
        <dbReference type="Proteomes" id="UP000009168"/>
    </source>
</evidence>
<organism evidence="2 3">
    <name type="scientific">Tetrahymena thermophila (strain SB210)</name>
    <dbReference type="NCBI Taxonomy" id="312017"/>
    <lineage>
        <taxon>Eukaryota</taxon>
        <taxon>Sar</taxon>
        <taxon>Alveolata</taxon>
        <taxon>Ciliophora</taxon>
        <taxon>Intramacronucleata</taxon>
        <taxon>Oligohymenophorea</taxon>
        <taxon>Hymenostomatida</taxon>
        <taxon>Tetrahymenina</taxon>
        <taxon>Tetrahymenidae</taxon>
        <taxon>Tetrahymena</taxon>
    </lineage>
</organism>
<gene>
    <name evidence="2" type="ORF">TTHERM_00825320</name>
</gene>
<keyword evidence="1" id="KW-0472">Membrane</keyword>
<evidence type="ECO:0000256" key="1">
    <source>
        <dbReference type="SAM" id="Phobius"/>
    </source>
</evidence>